<feature type="active site" description="Proton donor" evidence="1">
    <location>
        <position position="52"/>
    </location>
</feature>
<dbReference type="Gene3D" id="3.20.20.100">
    <property type="entry name" value="NADP-dependent oxidoreductase domain"/>
    <property type="match status" value="1"/>
</dbReference>
<reference evidence="8" key="1">
    <citation type="submission" date="2017-02" db="UniProtKB">
        <authorList>
            <consortium name="WormBaseParasite"/>
        </authorList>
    </citation>
    <scope>IDENTIFICATION</scope>
</reference>
<feature type="binding site" evidence="2">
    <location>
        <position position="114"/>
    </location>
    <ligand>
        <name>substrate</name>
    </ligand>
</feature>
<dbReference type="InterPro" id="IPR020471">
    <property type="entry name" value="AKR"/>
</dbReference>
<dbReference type="PANTHER" id="PTHR11732">
    <property type="entry name" value="ALDO/KETO REDUCTASE"/>
    <property type="match status" value="1"/>
</dbReference>
<dbReference type="SUPFAM" id="SSF51430">
    <property type="entry name" value="NAD(P)-linked oxidoreductase"/>
    <property type="match status" value="1"/>
</dbReference>
<dbReference type="InterPro" id="IPR036812">
    <property type="entry name" value="NAD(P)_OxRdtase_dom_sf"/>
</dbReference>
<dbReference type="InterPro" id="IPR018170">
    <property type="entry name" value="Aldo/ket_reductase_CS"/>
</dbReference>
<dbReference type="PIRSF" id="PIRSF000097">
    <property type="entry name" value="AKR"/>
    <property type="match status" value="1"/>
</dbReference>
<dbReference type="STRING" id="318479.A0A0N4U3X0"/>
<keyword evidence="7" id="KW-1185">Reference proteome</keyword>
<proteinExistence type="predicted"/>
<dbReference type="PROSITE" id="PS00063">
    <property type="entry name" value="ALDOKETO_REDUCTASE_3"/>
    <property type="match status" value="1"/>
</dbReference>
<evidence type="ECO:0000256" key="3">
    <source>
        <dbReference type="PIRSR" id="PIRSR000097-3"/>
    </source>
</evidence>
<dbReference type="PRINTS" id="PR00069">
    <property type="entry name" value="ALDKETRDTASE"/>
</dbReference>
<feature type="domain" description="NADP-dependent oxidoreductase" evidence="4">
    <location>
        <begin position="19"/>
        <end position="292"/>
    </location>
</feature>
<feature type="site" description="Lowers pKa of active site Tyr" evidence="3">
    <location>
        <position position="81"/>
    </location>
</feature>
<protein>
    <submittedName>
        <fullName evidence="8">Aldo_ket_red domain-containing protein</fullName>
    </submittedName>
</protein>
<dbReference type="EMBL" id="UYYG01001153">
    <property type="protein sequence ID" value="VDN55830.1"/>
    <property type="molecule type" value="Genomic_DNA"/>
</dbReference>
<evidence type="ECO:0000256" key="2">
    <source>
        <dbReference type="PIRSR" id="PIRSR000097-2"/>
    </source>
</evidence>
<reference evidence="5 7" key="2">
    <citation type="submission" date="2018-11" db="EMBL/GenBank/DDBJ databases">
        <authorList>
            <consortium name="Pathogen Informatics"/>
        </authorList>
    </citation>
    <scope>NUCLEOTIDE SEQUENCE [LARGE SCALE GENOMIC DNA]</scope>
</reference>
<evidence type="ECO:0000259" key="4">
    <source>
        <dbReference type="Pfam" id="PF00248"/>
    </source>
</evidence>
<dbReference type="Proteomes" id="UP000038040">
    <property type="component" value="Unplaced"/>
</dbReference>
<dbReference type="WBParaSite" id="DME_0000144301-mRNA-1">
    <property type="protein sequence ID" value="DME_0000144301-mRNA-1"/>
    <property type="gene ID" value="DME_0000144301"/>
</dbReference>
<evidence type="ECO:0000313" key="8">
    <source>
        <dbReference type="WBParaSite" id="DME_0000144301-mRNA-1"/>
    </source>
</evidence>
<name>A0A0N4U3X0_DRAME</name>
<dbReference type="PROSITE" id="PS00798">
    <property type="entry name" value="ALDOKETO_REDUCTASE_1"/>
    <property type="match status" value="1"/>
</dbReference>
<evidence type="ECO:0000313" key="5">
    <source>
        <dbReference type="EMBL" id="VDN55830.1"/>
    </source>
</evidence>
<dbReference type="Pfam" id="PF00248">
    <property type="entry name" value="Aldo_ket_red"/>
    <property type="match status" value="1"/>
</dbReference>
<dbReference type="AlphaFoldDB" id="A0A0N4U3X0"/>
<evidence type="ECO:0000313" key="6">
    <source>
        <dbReference type="Proteomes" id="UP000038040"/>
    </source>
</evidence>
<dbReference type="InterPro" id="IPR023210">
    <property type="entry name" value="NADP_OxRdtase_dom"/>
</dbReference>
<organism evidence="6 8">
    <name type="scientific">Dracunculus medinensis</name>
    <name type="common">Guinea worm</name>
    <dbReference type="NCBI Taxonomy" id="318479"/>
    <lineage>
        <taxon>Eukaryota</taxon>
        <taxon>Metazoa</taxon>
        <taxon>Ecdysozoa</taxon>
        <taxon>Nematoda</taxon>
        <taxon>Chromadorea</taxon>
        <taxon>Rhabditida</taxon>
        <taxon>Spirurina</taxon>
        <taxon>Dracunculoidea</taxon>
        <taxon>Dracunculidae</taxon>
        <taxon>Dracunculus</taxon>
    </lineage>
</organism>
<dbReference type="FunFam" id="3.20.20.100:FF:000029">
    <property type="entry name" value="Aldo-keto reductase"/>
    <property type="match status" value="1"/>
</dbReference>
<dbReference type="OrthoDB" id="416253at2759"/>
<evidence type="ECO:0000256" key="1">
    <source>
        <dbReference type="PIRSR" id="PIRSR000097-1"/>
    </source>
</evidence>
<dbReference type="GO" id="GO:0016491">
    <property type="term" value="F:oxidoreductase activity"/>
    <property type="evidence" value="ECO:0007669"/>
    <property type="project" value="InterPro"/>
</dbReference>
<sequence length="323" mass="37068">MVIGGATLRLSTGNDMPAVGLGTWLSKPDEVRNAVCWAIEVGYRLIDTAHIYGNEEAIGEALAQSFKAGKIKRDDIFITTKLWCTHNRPEFMEEQMKESLRKLKLDYVDLYLVHMPATFDREMKKFDETITVEDIWKGMEALFDKKYTKAIGVSNFNLEQLKRVQKIAKVPIHNVQNECHLYLPQNEIIEYCKKNNITFTSYASIGSGGRSEAQLPNYKLTWASAPNSMEEASVKKFAAKYKKSSAQILLRYLLQRGIAVIPKSINKERIKENFDIFDFQLSGDEMKEMEAIKTRARLFYQDFMVGHPEYPFTGEVNPGYKQD</sequence>
<dbReference type="Proteomes" id="UP000274756">
    <property type="component" value="Unassembled WGS sequence"/>
</dbReference>
<evidence type="ECO:0000313" key="7">
    <source>
        <dbReference type="Proteomes" id="UP000274756"/>
    </source>
</evidence>
<accession>A0A0N4U3X0</accession>
<gene>
    <name evidence="5" type="ORF">DME_LOCUS5803</name>
</gene>
<dbReference type="PROSITE" id="PS00062">
    <property type="entry name" value="ALDOKETO_REDUCTASE_2"/>
    <property type="match status" value="1"/>
</dbReference>